<dbReference type="Proteomes" id="UP000805704">
    <property type="component" value="Chromosome 1"/>
</dbReference>
<evidence type="ECO:0000313" key="2">
    <source>
        <dbReference type="Proteomes" id="UP000805704"/>
    </source>
</evidence>
<proteinExistence type="predicted"/>
<accession>A0ACB7FL33</accession>
<name>A0ACB7FL33_NIBAL</name>
<dbReference type="EMBL" id="CM024789">
    <property type="protein sequence ID" value="KAG8014718.1"/>
    <property type="molecule type" value="Genomic_DNA"/>
</dbReference>
<keyword evidence="2" id="KW-1185">Reference proteome</keyword>
<comment type="caution">
    <text evidence="1">The sequence shown here is derived from an EMBL/GenBank/DDBJ whole genome shotgun (WGS) entry which is preliminary data.</text>
</comment>
<protein>
    <submittedName>
        <fullName evidence="1">Hemogen</fullName>
    </submittedName>
</protein>
<gene>
    <name evidence="1" type="primary">HEMGN</name>
    <name evidence="1" type="ORF">GBF38_003329</name>
</gene>
<reference evidence="1" key="1">
    <citation type="submission" date="2020-04" db="EMBL/GenBank/DDBJ databases">
        <title>A chromosome-scale assembly and high-density genetic map of the yellow drum (Nibea albiflora) genome.</title>
        <authorList>
            <person name="Xu D."/>
            <person name="Zhang W."/>
            <person name="Chen R."/>
            <person name="Tan P."/>
            <person name="Wang L."/>
            <person name="Song H."/>
            <person name="Tian L."/>
            <person name="Zhu Q."/>
            <person name="Wang B."/>
        </authorList>
    </citation>
    <scope>NUCLEOTIDE SEQUENCE</scope>
    <source>
        <strain evidence="1">ZJHYS-2018</strain>
    </source>
</reference>
<sequence length="292" mass="31113">MEGTLQQEKQGSEYENPNEEQGGIRRRLRDRDLLRKRKAEAEEKETNQWVLGVESQRKRPRAGDRSGAKKKGRPRKSEPTPEISVIQEEAAAPQEAPAVVVVPEPAEVIPAQKSGPLPPLRAAESQPASVLAAPAPLPVFGSIQSPLFAPTLTPPAPVIQTPALFSPSVPAPAPTKDVDTAPIPAQDLAPAPAPVAVPAPVLTQAPDPAAPAPPAVPPQVETLNVESQDSEPFVLIEDLGPDEEEDLCLSEDKRADEDMSGTPSINVPEQNKMFSTLSSPPPPQEYLPGNSF</sequence>
<evidence type="ECO:0000313" key="1">
    <source>
        <dbReference type="EMBL" id="KAG8014718.1"/>
    </source>
</evidence>
<organism evidence="1 2">
    <name type="scientific">Nibea albiflora</name>
    <name type="common">Yellow drum</name>
    <name type="synonym">Corvina albiflora</name>
    <dbReference type="NCBI Taxonomy" id="240163"/>
    <lineage>
        <taxon>Eukaryota</taxon>
        <taxon>Metazoa</taxon>
        <taxon>Chordata</taxon>
        <taxon>Craniata</taxon>
        <taxon>Vertebrata</taxon>
        <taxon>Euteleostomi</taxon>
        <taxon>Actinopterygii</taxon>
        <taxon>Neopterygii</taxon>
        <taxon>Teleostei</taxon>
        <taxon>Neoteleostei</taxon>
        <taxon>Acanthomorphata</taxon>
        <taxon>Eupercaria</taxon>
        <taxon>Sciaenidae</taxon>
        <taxon>Nibea</taxon>
    </lineage>
</organism>